<proteinExistence type="predicted"/>
<dbReference type="Gene3D" id="1.10.260.40">
    <property type="entry name" value="lambda repressor-like DNA-binding domains"/>
    <property type="match status" value="1"/>
</dbReference>
<dbReference type="GO" id="GO:0003677">
    <property type="term" value="F:DNA binding"/>
    <property type="evidence" value="ECO:0007669"/>
    <property type="project" value="InterPro"/>
</dbReference>
<dbReference type="CDD" id="cd00093">
    <property type="entry name" value="HTH_XRE"/>
    <property type="match status" value="1"/>
</dbReference>
<name>A0A1L7RGT8_9ACTO</name>
<dbReference type="PROSITE" id="PS50943">
    <property type="entry name" value="HTH_CROC1"/>
    <property type="match status" value="1"/>
</dbReference>
<feature type="compositionally biased region" description="Polar residues" evidence="1">
    <location>
        <begin position="331"/>
        <end position="340"/>
    </location>
</feature>
<dbReference type="Pfam" id="PF13560">
    <property type="entry name" value="HTH_31"/>
    <property type="match status" value="1"/>
</dbReference>
<dbReference type="SUPFAM" id="SSF47413">
    <property type="entry name" value="lambda repressor-like DNA-binding domains"/>
    <property type="match status" value="1"/>
</dbReference>
<evidence type="ECO:0000256" key="1">
    <source>
        <dbReference type="SAM" id="MobiDB-lite"/>
    </source>
</evidence>
<dbReference type="InterPro" id="IPR010982">
    <property type="entry name" value="Lambda_DNA-bd_dom_sf"/>
</dbReference>
<feature type="region of interest" description="Disordered" evidence="1">
    <location>
        <begin position="326"/>
        <end position="354"/>
    </location>
</feature>
<reference evidence="3" key="1">
    <citation type="submission" date="2014-07" db="EMBL/GenBank/DDBJ databases">
        <authorList>
            <person name="Zhang J.E."/>
            <person name="Yang H."/>
            <person name="Guo J."/>
            <person name="Deng Z."/>
            <person name="Luo H."/>
            <person name="Luo M."/>
            <person name="Zhao B."/>
        </authorList>
    </citation>
    <scope>NUCLEOTIDE SEQUENCE</scope>
    <source>
        <strain evidence="3">AM4</strain>
    </source>
</reference>
<dbReference type="EMBL" id="LK995484">
    <property type="protein sequence ID" value="CED90736.1"/>
    <property type="molecule type" value="Genomic_DNA"/>
</dbReference>
<evidence type="ECO:0000259" key="2">
    <source>
        <dbReference type="PROSITE" id="PS50943"/>
    </source>
</evidence>
<dbReference type="InterPro" id="IPR001387">
    <property type="entry name" value="Cro/C1-type_HTH"/>
</dbReference>
<organism evidence="3">
    <name type="scientific">Actinomyces succiniciruminis</name>
    <dbReference type="NCBI Taxonomy" id="1522002"/>
    <lineage>
        <taxon>Bacteria</taxon>
        <taxon>Bacillati</taxon>
        <taxon>Actinomycetota</taxon>
        <taxon>Actinomycetes</taxon>
        <taxon>Actinomycetales</taxon>
        <taxon>Actinomycetaceae</taxon>
        <taxon>Actinomyces</taxon>
    </lineage>
</organism>
<dbReference type="RefSeq" id="WP_210579433.1">
    <property type="nucleotide sequence ID" value="NZ_LK995484.1"/>
</dbReference>
<gene>
    <name evidence="3" type="ORF">AAM4_0904</name>
</gene>
<accession>A0A1L7RGT8</accession>
<protein>
    <submittedName>
        <fullName evidence="3">Helix-turn-helix domain</fullName>
    </submittedName>
</protein>
<feature type="region of interest" description="Disordered" evidence="1">
    <location>
        <begin position="1"/>
        <end position="27"/>
    </location>
</feature>
<feature type="domain" description="HTH cro/C1-type" evidence="2">
    <location>
        <begin position="22"/>
        <end position="61"/>
    </location>
</feature>
<dbReference type="AlphaFoldDB" id="A0A1L7RGT8"/>
<evidence type="ECO:0000313" key="3">
    <source>
        <dbReference type="EMBL" id="CED90736.1"/>
    </source>
</evidence>
<feature type="compositionally biased region" description="Basic and acidic residues" evidence="1">
    <location>
        <begin position="1"/>
        <end position="13"/>
    </location>
</feature>
<sequence length="354" mass="38299">MSPSRKNDDRHEPDDPDIAQAMRERRQELGLSVPAMAARAGVSEQTWRNYEAGRTQVRGDKQAGVWEALEWEPPAHVAALDGLRAYLQSGATPMGMAGGPGDLGTAFGVPGYDIPDEAYDAFEGLDAEDLAAQAAAELPIPDWDDIPTVFSEVYSPRLARMLGEDAARCFALGTFLFDMSVAEDLEGLASLPRGAHLGQLDETHIGSTLPQLWLTRYDYEFVFQLRGTARDMTLRLTDAGPADGEPLVRNLADALVLHDIFNLGGVIADSRGADIDEDRWEGWVDALSGPDQPAHALIAMGLVPPADAPDHFDNWFAPLPAPFIPDWDSPSEGTGSTTATDRGDATVTPLRRSH</sequence>